<comment type="caution">
    <text evidence="1">The sequence shown here is derived from an EMBL/GenBank/DDBJ whole genome shotgun (WGS) entry which is preliminary data.</text>
</comment>
<dbReference type="AlphaFoldDB" id="A0A6A4SBW4"/>
<dbReference type="EMBL" id="VEVO01000014">
    <property type="protein sequence ID" value="KAF0031653.1"/>
    <property type="molecule type" value="Genomic_DNA"/>
</dbReference>
<gene>
    <name evidence="1" type="ORF">F2P81_016208</name>
</gene>
<evidence type="ECO:0000313" key="2">
    <source>
        <dbReference type="Proteomes" id="UP000438429"/>
    </source>
</evidence>
<organism evidence="1 2">
    <name type="scientific">Scophthalmus maximus</name>
    <name type="common">Turbot</name>
    <name type="synonym">Psetta maxima</name>
    <dbReference type="NCBI Taxonomy" id="52904"/>
    <lineage>
        <taxon>Eukaryota</taxon>
        <taxon>Metazoa</taxon>
        <taxon>Chordata</taxon>
        <taxon>Craniata</taxon>
        <taxon>Vertebrata</taxon>
        <taxon>Euteleostomi</taxon>
        <taxon>Actinopterygii</taxon>
        <taxon>Neopterygii</taxon>
        <taxon>Teleostei</taxon>
        <taxon>Neoteleostei</taxon>
        <taxon>Acanthomorphata</taxon>
        <taxon>Carangaria</taxon>
        <taxon>Pleuronectiformes</taxon>
        <taxon>Pleuronectoidei</taxon>
        <taxon>Scophthalmidae</taxon>
        <taxon>Scophthalmus</taxon>
    </lineage>
</organism>
<reference evidence="1 2" key="1">
    <citation type="submission" date="2019-06" db="EMBL/GenBank/DDBJ databases">
        <title>Draft genomes of female and male turbot (Scophthalmus maximus).</title>
        <authorList>
            <person name="Xu H."/>
            <person name="Xu X.-W."/>
            <person name="Shao C."/>
            <person name="Chen S."/>
        </authorList>
    </citation>
    <scope>NUCLEOTIDE SEQUENCE [LARGE SCALE GENOMIC DNA]</scope>
    <source>
        <strain evidence="1">Ysfricsl-2016a</strain>
        <tissue evidence="1">Blood</tissue>
    </source>
</reference>
<accession>A0A6A4SBW4</accession>
<evidence type="ECO:0000313" key="1">
    <source>
        <dbReference type="EMBL" id="KAF0031653.1"/>
    </source>
</evidence>
<protein>
    <submittedName>
        <fullName evidence="1">Uncharacterized protein</fullName>
    </submittedName>
</protein>
<proteinExistence type="predicted"/>
<dbReference type="Proteomes" id="UP000438429">
    <property type="component" value="Unassembled WGS sequence"/>
</dbReference>
<sequence>MLPCCSDSKEVTGRCGRKKKLCVAAAAQTHANMFEIWHPDASEVHAVAKDNVRNKAKAVEDSQTVARHTVSTPRSLIPKTTNRLLNITVTLKAPALRDDKV</sequence>
<name>A0A6A4SBW4_SCOMX</name>